<sequence length="71" mass="8027">MNYTASVREEREETRTASGNTTREFGVYDVSCAYFRCMKGEGKEPRDTRTPAAPVLARVSRLAVRQRVAAR</sequence>
<comment type="caution">
    <text evidence="2">The sequence shown here is derived from an EMBL/GenBank/DDBJ whole genome shotgun (WGS) entry which is preliminary data.</text>
</comment>
<dbReference type="AlphaFoldDB" id="A0A5B7J375"/>
<gene>
    <name evidence="2" type="ORF">E2C01_087392</name>
</gene>
<reference evidence="2 3" key="1">
    <citation type="submission" date="2019-05" db="EMBL/GenBank/DDBJ databases">
        <title>Another draft genome of Portunus trituberculatus and its Hox gene families provides insights of decapod evolution.</title>
        <authorList>
            <person name="Jeong J.-H."/>
            <person name="Song I."/>
            <person name="Kim S."/>
            <person name="Choi T."/>
            <person name="Kim D."/>
            <person name="Ryu S."/>
            <person name="Kim W."/>
        </authorList>
    </citation>
    <scope>NUCLEOTIDE SEQUENCE [LARGE SCALE GENOMIC DNA]</scope>
    <source>
        <tissue evidence="2">Muscle</tissue>
    </source>
</reference>
<proteinExistence type="predicted"/>
<accession>A0A5B7J375</accession>
<evidence type="ECO:0000313" key="3">
    <source>
        <dbReference type="Proteomes" id="UP000324222"/>
    </source>
</evidence>
<dbReference type="EMBL" id="VSRR010090791">
    <property type="protein sequence ID" value="MPC92311.1"/>
    <property type="molecule type" value="Genomic_DNA"/>
</dbReference>
<feature type="region of interest" description="Disordered" evidence="1">
    <location>
        <begin position="1"/>
        <end position="20"/>
    </location>
</feature>
<evidence type="ECO:0000313" key="2">
    <source>
        <dbReference type="EMBL" id="MPC92311.1"/>
    </source>
</evidence>
<keyword evidence="3" id="KW-1185">Reference proteome</keyword>
<dbReference type="Proteomes" id="UP000324222">
    <property type="component" value="Unassembled WGS sequence"/>
</dbReference>
<organism evidence="2 3">
    <name type="scientific">Portunus trituberculatus</name>
    <name type="common">Swimming crab</name>
    <name type="synonym">Neptunus trituberculatus</name>
    <dbReference type="NCBI Taxonomy" id="210409"/>
    <lineage>
        <taxon>Eukaryota</taxon>
        <taxon>Metazoa</taxon>
        <taxon>Ecdysozoa</taxon>
        <taxon>Arthropoda</taxon>
        <taxon>Crustacea</taxon>
        <taxon>Multicrustacea</taxon>
        <taxon>Malacostraca</taxon>
        <taxon>Eumalacostraca</taxon>
        <taxon>Eucarida</taxon>
        <taxon>Decapoda</taxon>
        <taxon>Pleocyemata</taxon>
        <taxon>Brachyura</taxon>
        <taxon>Eubrachyura</taxon>
        <taxon>Portunoidea</taxon>
        <taxon>Portunidae</taxon>
        <taxon>Portuninae</taxon>
        <taxon>Portunus</taxon>
    </lineage>
</organism>
<protein>
    <submittedName>
        <fullName evidence="2">Uncharacterized protein</fullName>
    </submittedName>
</protein>
<evidence type="ECO:0000256" key="1">
    <source>
        <dbReference type="SAM" id="MobiDB-lite"/>
    </source>
</evidence>
<name>A0A5B7J375_PORTR</name>